<dbReference type="PROSITE" id="PS51349">
    <property type="entry name" value="FMN_HYDROXY_ACID_DH_2"/>
    <property type="match status" value="1"/>
</dbReference>
<accession>A0ABT1IT69</accession>
<keyword evidence="2" id="KW-0560">Oxidoreductase</keyword>
<comment type="cofactor">
    <cofactor evidence="1">
        <name>FMN</name>
        <dbReference type="ChEBI" id="CHEBI:58210"/>
    </cofactor>
</comment>
<dbReference type="PANTHER" id="PTHR10578:SF143">
    <property type="entry name" value="FMN-DEPENDENT ALPHA-HYDROXY ACID DEHYDROGENASE PB1A11.03"/>
    <property type="match status" value="1"/>
</dbReference>
<dbReference type="Pfam" id="PF01070">
    <property type="entry name" value="FMN_dh"/>
    <property type="match status" value="1"/>
</dbReference>
<dbReference type="InterPro" id="IPR008259">
    <property type="entry name" value="FMN_hydac_DH_AS"/>
</dbReference>
<feature type="domain" description="FMN hydroxy acid dehydrogenase" evidence="4">
    <location>
        <begin position="20"/>
        <end position="388"/>
    </location>
</feature>
<evidence type="ECO:0000256" key="3">
    <source>
        <dbReference type="ARBA" id="ARBA00024042"/>
    </source>
</evidence>
<organism evidence="5 6">
    <name type="scientific">Kitasatospora paracochleata</name>
    <dbReference type="NCBI Taxonomy" id="58354"/>
    <lineage>
        <taxon>Bacteria</taxon>
        <taxon>Bacillati</taxon>
        <taxon>Actinomycetota</taxon>
        <taxon>Actinomycetes</taxon>
        <taxon>Kitasatosporales</taxon>
        <taxon>Streptomycetaceae</taxon>
        <taxon>Kitasatospora</taxon>
    </lineage>
</organism>
<keyword evidence="6" id="KW-1185">Reference proteome</keyword>
<dbReference type="PANTHER" id="PTHR10578">
    <property type="entry name" value="S -2-HYDROXY-ACID OXIDASE-RELATED"/>
    <property type="match status" value="1"/>
</dbReference>
<name>A0ABT1IT69_9ACTN</name>
<comment type="caution">
    <text evidence="5">The sequence shown here is derived from an EMBL/GenBank/DDBJ whole genome shotgun (WGS) entry which is preliminary data.</text>
</comment>
<dbReference type="PIRSF" id="PIRSF000138">
    <property type="entry name" value="Al-hdrx_acd_dh"/>
    <property type="match status" value="1"/>
</dbReference>
<dbReference type="InterPro" id="IPR000262">
    <property type="entry name" value="FMN-dep_DH"/>
</dbReference>
<proteinExistence type="inferred from homology"/>
<protein>
    <submittedName>
        <fullName evidence="5">Isopentenyl diphosphate isomerase/L-lactate dehydrogenase-like FMN-dependent dehydrogenase</fullName>
    </submittedName>
</protein>
<evidence type="ECO:0000256" key="1">
    <source>
        <dbReference type="ARBA" id="ARBA00001917"/>
    </source>
</evidence>
<reference evidence="5 6" key="1">
    <citation type="submission" date="2022-06" db="EMBL/GenBank/DDBJ databases">
        <title>Sequencing the genomes of 1000 actinobacteria strains.</title>
        <authorList>
            <person name="Klenk H.-P."/>
        </authorList>
    </citation>
    <scope>NUCLEOTIDE SEQUENCE [LARGE SCALE GENOMIC DNA]</scope>
    <source>
        <strain evidence="5 6">DSM 41656</strain>
    </source>
</reference>
<evidence type="ECO:0000256" key="2">
    <source>
        <dbReference type="ARBA" id="ARBA00023002"/>
    </source>
</evidence>
<dbReference type="InterPro" id="IPR012133">
    <property type="entry name" value="Alpha-hydoxy_acid_DH_FMN"/>
</dbReference>
<dbReference type="PROSITE" id="PS00557">
    <property type="entry name" value="FMN_HYDROXY_ACID_DH_1"/>
    <property type="match status" value="1"/>
</dbReference>
<dbReference type="SUPFAM" id="SSF51395">
    <property type="entry name" value="FMN-linked oxidoreductases"/>
    <property type="match status" value="1"/>
</dbReference>
<evidence type="ECO:0000313" key="6">
    <source>
        <dbReference type="Proteomes" id="UP001206483"/>
    </source>
</evidence>
<dbReference type="InterPro" id="IPR013785">
    <property type="entry name" value="Aldolase_TIM"/>
</dbReference>
<sequence>MGPRFGDYQNEIYFEGLFGVLPAYPMDFAELESRARAALPPSVWSYVAGGAGDEHTQRANAAAFERWGLVPRMMVGAAERDLGVELFGLSLPSPLFLAPIGVIGLCAQDGHGDLATARAAARTGVPMVASTLSVDPLEQVAAEFGGTPGFFQLYPPNDRALAESLVHRAEQAGYRGIVVTLDTWVTGWRPRDLATGNFPQLRGHCLANYTSDPVFRARLTGDPDADPRSAVSEWTQVFPNPLTWDDLAWLRSLTSLPLILKGICHPEDVRRARDGGVDGIYCSNHGGRQANGGLPALESLPEVVAAAEGLPVLFDSGVRSGADVVKALALGATAVGVGRPYAYGMALGGADGVVHVLRSLLAEADLIMAVDGYPSLAALRAEGALRRF</sequence>
<gene>
    <name evidence="5" type="ORF">FHR36_001449</name>
</gene>
<dbReference type="InterPro" id="IPR037396">
    <property type="entry name" value="FMN_HAD"/>
</dbReference>
<evidence type="ECO:0000259" key="4">
    <source>
        <dbReference type="PROSITE" id="PS51349"/>
    </source>
</evidence>
<dbReference type="Gene3D" id="3.20.20.70">
    <property type="entry name" value="Aldolase class I"/>
    <property type="match status" value="1"/>
</dbReference>
<dbReference type="EMBL" id="JAMZDX010000002">
    <property type="protein sequence ID" value="MCP2308325.1"/>
    <property type="molecule type" value="Genomic_DNA"/>
</dbReference>
<evidence type="ECO:0000313" key="5">
    <source>
        <dbReference type="EMBL" id="MCP2308325.1"/>
    </source>
</evidence>
<comment type="similarity">
    <text evidence="3">Belongs to the FMN-dependent alpha-hydroxy acid dehydrogenase family.</text>
</comment>
<dbReference type="Proteomes" id="UP001206483">
    <property type="component" value="Unassembled WGS sequence"/>
</dbReference>
<dbReference type="RefSeq" id="WP_253794932.1">
    <property type="nucleotide sequence ID" value="NZ_BAAAUB010000030.1"/>
</dbReference>